<dbReference type="GO" id="GO:0005886">
    <property type="term" value="C:plasma membrane"/>
    <property type="evidence" value="ECO:0007669"/>
    <property type="project" value="TreeGrafter"/>
</dbReference>
<comment type="caution">
    <text evidence="2">The sequence shown here is derived from an EMBL/GenBank/DDBJ whole genome shotgun (WGS) entry which is preliminary data.</text>
</comment>
<dbReference type="PANTHER" id="PTHR46021:SF2">
    <property type="entry name" value="ARF-GAP WITH DUAL PH DOMAIN-CONTAINING PROTEIN 1"/>
    <property type="match status" value="1"/>
</dbReference>
<dbReference type="GO" id="GO:0005547">
    <property type="term" value="F:phosphatidylinositol-3,4,5-trisphosphate binding"/>
    <property type="evidence" value="ECO:0007669"/>
    <property type="project" value="TreeGrafter"/>
</dbReference>
<dbReference type="GO" id="GO:0005096">
    <property type="term" value="F:GTPase activator activity"/>
    <property type="evidence" value="ECO:0007669"/>
    <property type="project" value="TreeGrafter"/>
</dbReference>
<dbReference type="Proteomes" id="UP001497623">
    <property type="component" value="Unassembled WGS sequence"/>
</dbReference>
<reference evidence="2 3" key="1">
    <citation type="submission" date="2024-05" db="EMBL/GenBank/DDBJ databases">
        <authorList>
            <person name="Wallberg A."/>
        </authorList>
    </citation>
    <scope>NUCLEOTIDE SEQUENCE [LARGE SCALE GENOMIC DNA]</scope>
</reference>
<dbReference type="EMBL" id="CAXKWB010001009">
    <property type="protein sequence ID" value="CAL4063106.1"/>
    <property type="molecule type" value="Genomic_DNA"/>
</dbReference>
<proteinExistence type="predicted"/>
<keyword evidence="3" id="KW-1185">Reference proteome</keyword>
<dbReference type="InterPro" id="IPR011993">
    <property type="entry name" value="PH-like_dom_sf"/>
</dbReference>
<dbReference type="Gene3D" id="2.30.29.30">
    <property type="entry name" value="Pleckstrin-homology domain (PH domain)/Phosphotyrosine-binding domain (PTB)"/>
    <property type="match status" value="1"/>
</dbReference>
<dbReference type="AlphaFoldDB" id="A0AAV2PPP9"/>
<accession>A0AAV2PPP9</accession>
<dbReference type="SUPFAM" id="SSF50729">
    <property type="entry name" value="PH domain-like"/>
    <property type="match status" value="1"/>
</dbReference>
<sequence length="107" mass="12357">MYHEGPMDAYPRGEIFLGHKDDQGDGPKYNIKEGVPKNCKDHEFSFSIITPDRTYVLSAPTKDLRQQWMEAINKVLERPLRPQDNHMAVNLIRKRPGKFSLDIFSLG</sequence>
<dbReference type="PROSITE" id="PS50003">
    <property type="entry name" value="PH_DOMAIN"/>
    <property type="match status" value="1"/>
</dbReference>
<dbReference type="InterPro" id="IPR052589">
    <property type="entry name" value="Arf-GAP_dual-PH_domain"/>
</dbReference>
<dbReference type="PANTHER" id="PTHR46021">
    <property type="entry name" value="ARF-GAP WITH DUAL PH DOMAIN-CONTAINING PROTEIN 1-LIKE PROTEIN"/>
    <property type="match status" value="1"/>
</dbReference>
<evidence type="ECO:0000313" key="2">
    <source>
        <dbReference type="EMBL" id="CAL4063106.1"/>
    </source>
</evidence>
<gene>
    <name evidence="2" type="ORF">MNOR_LOCUS3072</name>
</gene>
<dbReference type="Pfam" id="PF00169">
    <property type="entry name" value="PH"/>
    <property type="match status" value="1"/>
</dbReference>
<evidence type="ECO:0000313" key="3">
    <source>
        <dbReference type="Proteomes" id="UP001497623"/>
    </source>
</evidence>
<evidence type="ECO:0000259" key="1">
    <source>
        <dbReference type="PROSITE" id="PS50003"/>
    </source>
</evidence>
<dbReference type="GO" id="GO:0005737">
    <property type="term" value="C:cytoplasm"/>
    <property type="evidence" value="ECO:0007669"/>
    <property type="project" value="TreeGrafter"/>
</dbReference>
<protein>
    <recommendedName>
        <fullName evidence="1">PH domain-containing protein</fullName>
    </recommendedName>
</protein>
<dbReference type="InterPro" id="IPR001849">
    <property type="entry name" value="PH_domain"/>
</dbReference>
<feature type="domain" description="PH" evidence="1">
    <location>
        <begin position="1"/>
        <end position="77"/>
    </location>
</feature>
<organism evidence="2 3">
    <name type="scientific">Meganyctiphanes norvegica</name>
    <name type="common">Northern krill</name>
    <name type="synonym">Thysanopoda norvegica</name>
    <dbReference type="NCBI Taxonomy" id="48144"/>
    <lineage>
        <taxon>Eukaryota</taxon>
        <taxon>Metazoa</taxon>
        <taxon>Ecdysozoa</taxon>
        <taxon>Arthropoda</taxon>
        <taxon>Crustacea</taxon>
        <taxon>Multicrustacea</taxon>
        <taxon>Malacostraca</taxon>
        <taxon>Eumalacostraca</taxon>
        <taxon>Eucarida</taxon>
        <taxon>Euphausiacea</taxon>
        <taxon>Euphausiidae</taxon>
        <taxon>Meganyctiphanes</taxon>
    </lineage>
</organism>
<name>A0AAV2PPP9_MEGNR</name>